<evidence type="ECO:0000313" key="1">
    <source>
        <dbReference type="EMBL" id="MFC6201258.1"/>
    </source>
</evidence>
<dbReference type="EMBL" id="JBHSSE010000011">
    <property type="protein sequence ID" value="MFC6201258.1"/>
    <property type="molecule type" value="Genomic_DNA"/>
</dbReference>
<gene>
    <name evidence="1" type="ORF">ACFP1L_05025</name>
</gene>
<evidence type="ECO:0000313" key="2">
    <source>
        <dbReference type="Proteomes" id="UP001596171"/>
    </source>
</evidence>
<organism evidence="1 2">
    <name type="scientific">Lactiplantibacillus nangangensis</name>
    <dbReference type="NCBI Taxonomy" id="2559917"/>
    <lineage>
        <taxon>Bacteria</taxon>
        <taxon>Bacillati</taxon>
        <taxon>Bacillota</taxon>
        <taxon>Bacilli</taxon>
        <taxon>Lactobacillales</taxon>
        <taxon>Lactobacillaceae</taxon>
        <taxon>Lactiplantibacillus</taxon>
    </lineage>
</organism>
<protein>
    <submittedName>
        <fullName evidence="1">DNA replication protein</fullName>
    </submittedName>
</protein>
<sequence length="123" mass="13284">MPLSMIEFKVLSILPRGAGYPITTRNICKATQLSVRDVRAAVSNLIGLHGVPIVANRNGHSSGLFIATDEDELNIGIASFKSQVTTMNARISAIEQADLDGWESQLRPDIERISSGSRHIQGA</sequence>
<dbReference type="Proteomes" id="UP001596171">
    <property type="component" value="Unassembled WGS sequence"/>
</dbReference>
<dbReference type="RefSeq" id="WP_137615904.1">
    <property type="nucleotide sequence ID" value="NZ_BJDI01000004.1"/>
</dbReference>
<comment type="caution">
    <text evidence="1">The sequence shown here is derived from an EMBL/GenBank/DDBJ whole genome shotgun (WGS) entry which is preliminary data.</text>
</comment>
<reference evidence="2" key="1">
    <citation type="journal article" date="2019" name="Int. J. Syst. Evol. Microbiol.">
        <title>The Global Catalogue of Microorganisms (GCM) 10K type strain sequencing project: providing services to taxonomists for standard genome sequencing and annotation.</title>
        <authorList>
            <consortium name="The Broad Institute Genomics Platform"/>
            <consortium name="The Broad Institute Genome Sequencing Center for Infectious Disease"/>
            <person name="Wu L."/>
            <person name="Ma J."/>
        </authorList>
    </citation>
    <scope>NUCLEOTIDE SEQUENCE [LARGE SCALE GENOMIC DNA]</scope>
    <source>
        <strain evidence="2">CCM 8930</strain>
    </source>
</reference>
<accession>A0ABW1SIZ8</accession>
<name>A0ABW1SIZ8_9LACO</name>
<proteinExistence type="predicted"/>
<keyword evidence="2" id="KW-1185">Reference proteome</keyword>